<dbReference type="GO" id="GO:0008270">
    <property type="term" value="F:zinc ion binding"/>
    <property type="evidence" value="ECO:0007669"/>
    <property type="project" value="UniProtKB-UniRule"/>
</dbReference>
<accession>C8W3K3</accession>
<evidence type="ECO:0000256" key="11">
    <source>
        <dbReference type="ARBA" id="ARBA00023163"/>
    </source>
</evidence>
<evidence type="ECO:0000256" key="7">
    <source>
        <dbReference type="ARBA" id="ARBA00022771"/>
    </source>
</evidence>
<dbReference type="STRING" id="485916.Dtox_3037"/>
<dbReference type="InterPro" id="IPR006295">
    <property type="entry name" value="DNA_primase_DnaG"/>
</dbReference>
<evidence type="ECO:0000256" key="13">
    <source>
        <dbReference type="PIRNR" id="PIRNR002811"/>
    </source>
</evidence>
<keyword evidence="15" id="KW-0175">Coiled coil</keyword>
<evidence type="ECO:0000256" key="1">
    <source>
        <dbReference type="ARBA" id="ARBA00022478"/>
    </source>
</evidence>
<dbReference type="Pfam" id="PF08275">
    <property type="entry name" value="DNAG_N"/>
    <property type="match status" value="1"/>
</dbReference>
<dbReference type="RefSeq" id="WP_015758481.1">
    <property type="nucleotide sequence ID" value="NC_013216.1"/>
</dbReference>
<dbReference type="PANTHER" id="PTHR30313">
    <property type="entry name" value="DNA PRIMASE"/>
    <property type="match status" value="1"/>
</dbReference>
<dbReference type="SMART" id="SM00493">
    <property type="entry name" value="TOPRIM"/>
    <property type="match status" value="1"/>
</dbReference>
<dbReference type="OrthoDB" id="9803773at2"/>
<dbReference type="SMART" id="SM00400">
    <property type="entry name" value="ZnF_CHCC"/>
    <property type="match status" value="1"/>
</dbReference>
<keyword evidence="18" id="KW-1185">Reference proteome</keyword>
<evidence type="ECO:0000256" key="8">
    <source>
        <dbReference type="ARBA" id="ARBA00022833"/>
    </source>
</evidence>
<dbReference type="Gene3D" id="3.40.1360.10">
    <property type="match status" value="1"/>
</dbReference>
<dbReference type="KEGG" id="dae:Dtox_3037"/>
<comment type="similarity">
    <text evidence="12 13">Belongs to the DnaG primase family.</text>
</comment>
<dbReference type="GO" id="GO:0006269">
    <property type="term" value="P:DNA replication, synthesis of primer"/>
    <property type="evidence" value="ECO:0007669"/>
    <property type="project" value="UniProtKB-UniRule"/>
</dbReference>
<dbReference type="EC" id="2.7.7.101" evidence="12"/>
<dbReference type="InterPro" id="IPR006171">
    <property type="entry name" value="TOPRIM_dom"/>
</dbReference>
<dbReference type="AlphaFoldDB" id="C8W3K3"/>
<keyword evidence="1 12" id="KW-0240">DNA-directed RNA polymerase</keyword>
<keyword evidence="4 12" id="KW-0548">Nucleotidyltransferase</keyword>
<dbReference type="InterPro" id="IPR050219">
    <property type="entry name" value="DnaG_primase"/>
</dbReference>
<dbReference type="Pfam" id="PF01807">
    <property type="entry name" value="Zn_ribbon_DnaG"/>
    <property type="match status" value="1"/>
</dbReference>
<dbReference type="InterPro" id="IPR037068">
    <property type="entry name" value="DNA_primase_core_N_sf"/>
</dbReference>
<comment type="domain">
    <text evidence="12">Contains an N-terminal zinc-binding domain, a central core domain that contains the primase activity, and a C-terminal DnaB-binding domain.</text>
</comment>
<evidence type="ECO:0000256" key="5">
    <source>
        <dbReference type="ARBA" id="ARBA00022705"/>
    </source>
</evidence>
<keyword evidence="3 12" id="KW-0808">Transferase</keyword>
<organism evidence="17 18">
    <name type="scientific">Desulfofarcimen acetoxidans (strain ATCC 49208 / DSM 771 / KCTC 5769 / VKM B-1644 / 5575)</name>
    <name type="common">Desulfotomaculum acetoxidans</name>
    <dbReference type="NCBI Taxonomy" id="485916"/>
    <lineage>
        <taxon>Bacteria</taxon>
        <taxon>Bacillati</taxon>
        <taxon>Bacillota</taxon>
        <taxon>Clostridia</taxon>
        <taxon>Eubacteriales</taxon>
        <taxon>Peptococcaceae</taxon>
        <taxon>Desulfofarcimen</taxon>
    </lineage>
</organism>
<dbReference type="eggNOG" id="COG0358">
    <property type="taxonomic scope" value="Bacteria"/>
</dbReference>
<evidence type="ECO:0000256" key="12">
    <source>
        <dbReference type="HAMAP-Rule" id="MF_00974"/>
    </source>
</evidence>
<evidence type="ECO:0000256" key="6">
    <source>
        <dbReference type="ARBA" id="ARBA00022723"/>
    </source>
</evidence>
<keyword evidence="6 12" id="KW-0479">Metal-binding</keyword>
<dbReference type="InterPro" id="IPR034151">
    <property type="entry name" value="TOPRIM_DnaG_bac"/>
</dbReference>
<evidence type="ECO:0000256" key="3">
    <source>
        <dbReference type="ARBA" id="ARBA00022679"/>
    </source>
</evidence>
<evidence type="ECO:0000256" key="2">
    <source>
        <dbReference type="ARBA" id="ARBA00022515"/>
    </source>
</evidence>
<proteinExistence type="inferred from homology"/>
<evidence type="ECO:0000313" key="18">
    <source>
        <dbReference type="Proteomes" id="UP000002217"/>
    </source>
</evidence>
<protein>
    <recommendedName>
        <fullName evidence="12 13">DNA primase</fullName>
        <ecNumber evidence="12">2.7.7.101</ecNumber>
    </recommendedName>
</protein>
<dbReference type="PROSITE" id="PS50880">
    <property type="entry name" value="TOPRIM"/>
    <property type="match status" value="1"/>
</dbReference>
<comment type="catalytic activity">
    <reaction evidence="12">
        <text>ssDNA + n NTP = ssDNA/pppN(pN)n-1 hybrid + (n-1) diphosphate.</text>
        <dbReference type="EC" id="2.7.7.101"/>
    </reaction>
</comment>
<keyword evidence="8 12" id="KW-0862">Zinc</keyword>
<keyword evidence="5 12" id="KW-0235">DNA replication</keyword>
<dbReference type="Gene3D" id="1.10.860.10">
    <property type="entry name" value="DNAb Helicase, Chain A"/>
    <property type="match status" value="1"/>
</dbReference>
<sequence length="599" mass="68701">MRGVIPQEIIEEVRVRSDIVQVISEYVPLKRKGKNYIGYCPFHQEKTASFSVNREKQIFHCFGCHTGGDIFRFLMLQEAISFPEAVRKLAQTLNIDLPVELDPKSLDEKRKRQAAWEINDLAKNFYNYVLLNHKIAQPARDYLVKRGISHDIAQSFELGYAPPRWDSLALYLQKKHGIDYEKMLELGLCAVNKSGRRYDRFRHRLIFPIINETGKTIGFGGRALDETDNPKYLNSPETKYFNKGQTLYGLHLARQGIREKGFAIVMEGYMDVVTAHFAGIKNAVASLGTSLTLEQGKLLMRYTTDVILAYDSDQAGIKATLRALDILQKLGFNVRVVTVPDGKDPDGFIRMAGTGAFENLIEKALDLVEYKLWQFENSVGHNLSFADKMNAVQTILPNLNYMYSAVEREEAAKKAASLLKISWEAIYSDFLRYKKNTEKNQQTRTNYDKNVNNKHNLINHGQNKMDAVEKAEQGLLILALENPSWVETIKKGLGEVFFSNKEYQKIFDLLLRESTKNDYQASCLFSFLDDREQNILSYLLSKKIPGDNLVQIISDFIITVKRSIYKEQHELLLKKLAEAEKNNDRESLSQILQELQKSY</sequence>
<dbReference type="InterPro" id="IPR036977">
    <property type="entry name" value="DNA_primase_Znf_CHC2"/>
</dbReference>
<dbReference type="GO" id="GO:0003677">
    <property type="term" value="F:DNA binding"/>
    <property type="evidence" value="ECO:0007669"/>
    <property type="project" value="UniProtKB-KW"/>
</dbReference>
<keyword evidence="11 12" id="KW-0804">Transcription</keyword>
<evidence type="ECO:0000256" key="15">
    <source>
        <dbReference type="SAM" id="Coils"/>
    </source>
</evidence>
<dbReference type="GO" id="GO:0005737">
    <property type="term" value="C:cytoplasm"/>
    <property type="evidence" value="ECO:0007669"/>
    <property type="project" value="TreeGrafter"/>
</dbReference>
<feature type="coiled-coil region" evidence="15">
    <location>
        <begin position="562"/>
        <end position="598"/>
    </location>
</feature>
<feature type="zinc finger region" description="CHC2-type" evidence="12 14">
    <location>
        <begin position="40"/>
        <end position="64"/>
    </location>
</feature>
<dbReference type="PANTHER" id="PTHR30313:SF2">
    <property type="entry name" value="DNA PRIMASE"/>
    <property type="match status" value="1"/>
</dbReference>
<keyword evidence="2 12" id="KW-0639">Primosome</keyword>
<dbReference type="SUPFAM" id="SSF57783">
    <property type="entry name" value="Zinc beta-ribbon"/>
    <property type="match status" value="1"/>
</dbReference>
<dbReference type="InterPro" id="IPR013264">
    <property type="entry name" value="DNAG_N"/>
</dbReference>
<dbReference type="NCBIfam" id="TIGR01391">
    <property type="entry name" value="dnaG"/>
    <property type="match status" value="1"/>
</dbReference>
<keyword evidence="10 12" id="KW-0238">DNA-binding</keyword>
<dbReference type="CDD" id="cd03364">
    <property type="entry name" value="TOPRIM_DnaG_primases"/>
    <property type="match status" value="1"/>
</dbReference>
<evidence type="ECO:0000313" key="17">
    <source>
        <dbReference type="EMBL" id="ACV63789.1"/>
    </source>
</evidence>
<comment type="function">
    <text evidence="12 13">RNA polymerase that catalyzes the synthesis of short RNA molecules used as primers for DNA polymerase during DNA replication.</text>
</comment>
<name>C8W3K3_DESAS</name>
<dbReference type="SUPFAM" id="SSF56731">
    <property type="entry name" value="DNA primase core"/>
    <property type="match status" value="1"/>
</dbReference>
<gene>
    <name evidence="12" type="primary">dnaG</name>
    <name evidence="17" type="ordered locus">Dtox_3037</name>
</gene>
<dbReference type="FunFam" id="3.40.1360.10:FF:000002">
    <property type="entry name" value="DNA primase"/>
    <property type="match status" value="1"/>
</dbReference>
<dbReference type="InterPro" id="IPR030846">
    <property type="entry name" value="DnaG_bac"/>
</dbReference>
<dbReference type="GO" id="GO:0000428">
    <property type="term" value="C:DNA-directed RNA polymerase complex"/>
    <property type="evidence" value="ECO:0007669"/>
    <property type="project" value="UniProtKB-KW"/>
</dbReference>
<evidence type="ECO:0000256" key="9">
    <source>
        <dbReference type="ARBA" id="ARBA00022842"/>
    </source>
</evidence>
<dbReference type="Gene3D" id="3.90.980.10">
    <property type="entry name" value="DNA primase, catalytic core, N-terminal domain"/>
    <property type="match status" value="1"/>
</dbReference>
<reference evidence="17 18" key="1">
    <citation type="journal article" date="2009" name="Stand. Genomic Sci.">
        <title>Complete genome sequence of Desulfotomaculum acetoxidans type strain (5575).</title>
        <authorList>
            <person name="Spring S."/>
            <person name="Lapidus A."/>
            <person name="Schroder M."/>
            <person name="Gleim D."/>
            <person name="Sims D."/>
            <person name="Meincke L."/>
            <person name="Glavina Del Rio T."/>
            <person name="Tice H."/>
            <person name="Copeland A."/>
            <person name="Cheng J.F."/>
            <person name="Lucas S."/>
            <person name="Chen F."/>
            <person name="Nolan M."/>
            <person name="Bruce D."/>
            <person name="Goodwin L."/>
            <person name="Pitluck S."/>
            <person name="Ivanova N."/>
            <person name="Mavromatis K."/>
            <person name="Mikhailova N."/>
            <person name="Pati A."/>
            <person name="Chen A."/>
            <person name="Palaniappan K."/>
            <person name="Land M."/>
            <person name="Hauser L."/>
            <person name="Chang Y.J."/>
            <person name="Jeffries C.D."/>
            <person name="Chain P."/>
            <person name="Saunders E."/>
            <person name="Brettin T."/>
            <person name="Detter J.C."/>
            <person name="Goker M."/>
            <person name="Bristow J."/>
            <person name="Eisen J.A."/>
            <person name="Markowitz V."/>
            <person name="Hugenholtz P."/>
            <person name="Kyrpides N.C."/>
            <person name="Klenk H.P."/>
            <person name="Han C."/>
        </authorList>
    </citation>
    <scope>NUCLEOTIDE SEQUENCE [LARGE SCALE GENOMIC DNA]</scope>
    <source>
        <strain evidence="18">ATCC 49208 / DSM 771 / VKM B-1644</strain>
    </source>
</reference>
<keyword evidence="9" id="KW-0460">Magnesium</keyword>
<evidence type="ECO:0000256" key="14">
    <source>
        <dbReference type="PIRSR" id="PIRSR002811-1"/>
    </source>
</evidence>
<dbReference type="HAMAP" id="MF_00974">
    <property type="entry name" value="DNA_primase_DnaG"/>
    <property type="match status" value="1"/>
</dbReference>
<dbReference type="GO" id="GO:1990077">
    <property type="term" value="C:primosome complex"/>
    <property type="evidence" value="ECO:0007669"/>
    <property type="project" value="UniProtKB-KW"/>
</dbReference>
<comment type="subunit">
    <text evidence="12">Monomer. Interacts with DnaB.</text>
</comment>
<dbReference type="Gene3D" id="3.90.580.10">
    <property type="entry name" value="Zinc finger, CHC2-type domain"/>
    <property type="match status" value="1"/>
</dbReference>
<dbReference type="GO" id="GO:0003899">
    <property type="term" value="F:DNA-directed RNA polymerase activity"/>
    <property type="evidence" value="ECO:0007669"/>
    <property type="project" value="UniProtKB-UniRule"/>
</dbReference>
<keyword evidence="7 12" id="KW-0863">Zinc-finger</keyword>
<dbReference type="PIRSF" id="PIRSF002811">
    <property type="entry name" value="DnaG"/>
    <property type="match status" value="1"/>
</dbReference>
<dbReference type="InterPro" id="IPR002694">
    <property type="entry name" value="Znf_CHC2"/>
</dbReference>
<evidence type="ECO:0000256" key="10">
    <source>
        <dbReference type="ARBA" id="ARBA00023125"/>
    </source>
</evidence>
<evidence type="ECO:0000259" key="16">
    <source>
        <dbReference type="PROSITE" id="PS50880"/>
    </source>
</evidence>
<dbReference type="Proteomes" id="UP000002217">
    <property type="component" value="Chromosome"/>
</dbReference>
<dbReference type="HOGENOM" id="CLU_013501_3_3_9"/>
<dbReference type="InterPro" id="IPR016136">
    <property type="entry name" value="DNA_helicase_N/primase_C"/>
</dbReference>
<dbReference type="FunFam" id="3.90.580.10:FF:000001">
    <property type="entry name" value="DNA primase"/>
    <property type="match status" value="1"/>
</dbReference>
<dbReference type="Pfam" id="PF13155">
    <property type="entry name" value="Toprim_2"/>
    <property type="match status" value="1"/>
</dbReference>
<comment type="cofactor">
    <cofactor evidence="12 13 14">
        <name>Zn(2+)</name>
        <dbReference type="ChEBI" id="CHEBI:29105"/>
    </cofactor>
    <text evidence="12 13 14">Binds 1 zinc ion per monomer.</text>
</comment>
<dbReference type="EMBL" id="CP001720">
    <property type="protein sequence ID" value="ACV63789.1"/>
    <property type="molecule type" value="Genomic_DNA"/>
</dbReference>
<feature type="domain" description="Toprim" evidence="16">
    <location>
        <begin position="261"/>
        <end position="342"/>
    </location>
</feature>
<evidence type="ECO:0000256" key="4">
    <source>
        <dbReference type="ARBA" id="ARBA00022695"/>
    </source>
</evidence>
<dbReference type="FunFam" id="3.90.980.10:FF:000001">
    <property type="entry name" value="DNA primase"/>
    <property type="match status" value="1"/>
</dbReference>